<protein>
    <recommendedName>
        <fullName evidence="6">CCDC113/CCDC96 coiled-coil domain-containing protein</fullName>
    </recommendedName>
</protein>
<keyword evidence="2 4" id="KW-0175">Coiled coil</keyword>
<evidence type="ECO:0000313" key="7">
    <source>
        <dbReference type="EMBL" id="GFG32782.1"/>
    </source>
</evidence>
<dbReference type="InParanoid" id="A0A6L2PNN2"/>
<name>A0A6L2PNN2_COPFO</name>
<feature type="coiled-coil region" evidence="4">
    <location>
        <begin position="347"/>
        <end position="388"/>
    </location>
</feature>
<feature type="region of interest" description="Disordered" evidence="5">
    <location>
        <begin position="559"/>
        <end position="580"/>
    </location>
</feature>
<feature type="compositionally biased region" description="Basic and acidic residues" evidence="5">
    <location>
        <begin position="1"/>
        <end position="47"/>
    </location>
</feature>
<proteinExistence type="predicted"/>
<dbReference type="EMBL" id="BLKM01000389">
    <property type="protein sequence ID" value="GFG32782.1"/>
    <property type="molecule type" value="Genomic_DNA"/>
</dbReference>
<comment type="caution">
    <text evidence="7">The sequence shown here is derived from an EMBL/GenBank/DDBJ whole genome shotgun (WGS) entry which is preliminary data.</text>
</comment>
<feature type="compositionally biased region" description="Basic and acidic residues" evidence="5">
    <location>
        <begin position="55"/>
        <end position="73"/>
    </location>
</feature>
<organism evidence="7 8">
    <name type="scientific">Coptotermes formosanus</name>
    <name type="common">Formosan subterranean termite</name>
    <dbReference type="NCBI Taxonomy" id="36987"/>
    <lineage>
        <taxon>Eukaryota</taxon>
        <taxon>Metazoa</taxon>
        <taxon>Ecdysozoa</taxon>
        <taxon>Arthropoda</taxon>
        <taxon>Hexapoda</taxon>
        <taxon>Insecta</taxon>
        <taxon>Pterygota</taxon>
        <taxon>Neoptera</taxon>
        <taxon>Polyneoptera</taxon>
        <taxon>Dictyoptera</taxon>
        <taxon>Blattodea</taxon>
        <taxon>Blattoidea</taxon>
        <taxon>Termitoidae</taxon>
        <taxon>Rhinotermitidae</taxon>
        <taxon>Coptotermes</taxon>
    </lineage>
</organism>
<dbReference type="OrthoDB" id="10254794at2759"/>
<evidence type="ECO:0000313" key="8">
    <source>
        <dbReference type="Proteomes" id="UP000502823"/>
    </source>
</evidence>
<dbReference type="InterPro" id="IPR025254">
    <property type="entry name" value="CCDC113/CCDC96_CC"/>
</dbReference>
<dbReference type="Pfam" id="PF13870">
    <property type="entry name" value="CCDC113_CCDC96_CC"/>
    <property type="match status" value="1"/>
</dbReference>
<sequence length="580" mass="67832">MGVAKERRAKGDKLEAESIHEDKSEAEKRKPEQEKSEYEGKPAKEKIPTNLQKQGNEEELLREREISEIEKGNLIEGDDDGEERKDIKGEEKMEEGWCLENDIFGKMNLRGKGAHTFPPSDETTGNFVHRKEYSFEDINFTPEIELQYSSSDDKEQEEEEQQQQEEQEFDRETALEKYKLLQAERRSIVKKNIILLKKLAEHFKKCKMEHVYENHEPHSAGKEIRYHKQLLAFEEIRTTEKKEREGITKELEEMKKQRDELIAHLKVLFDSLIQKEREIGTGLINAKTGKVIPSRVVEELLSRQTLKLNELNEIRLAFIKLRDCVTAKKAHLQSLETFGENLHFVDYKKLQMENQNYALKIENGDKELQHLRNKVSSAMQILAQMKERSYATDEKIRELCELLKYTESEVSNMRGYVMDLKKRHNFLKRETLHLCHAAGLLMQPRLLHDFAVSIEEAAHLSMQLQNLKNSFYDQKQSLTKIRKSIEACISNGTIQRENCTSSEVRHKRKISHFTVFKEQKLPARQVSHSKPHSLHRITSDHIKRSSVVGVKPVMRRLVSRSRTEDSFRHTQVIPTGKQRP</sequence>
<feature type="region of interest" description="Disordered" evidence="5">
    <location>
        <begin position="1"/>
        <end position="89"/>
    </location>
</feature>
<evidence type="ECO:0000256" key="4">
    <source>
        <dbReference type="SAM" id="Coils"/>
    </source>
</evidence>
<reference evidence="8" key="1">
    <citation type="submission" date="2020-01" db="EMBL/GenBank/DDBJ databases">
        <title>Draft genome sequence of the Termite Coptotermes fromosanus.</title>
        <authorList>
            <person name="Itakura S."/>
            <person name="Yosikawa Y."/>
            <person name="Umezawa K."/>
        </authorList>
    </citation>
    <scope>NUCLEOTIDE SEQUENCE [LARGE SCALE GENOMIC DNA]</scope>
</reference>
<feature type="domain" description="CCDC113/CCDC96 coiled-coil" evidence="6">
    <location>
        <begin position="309"/>
        <end position="479"/>
    </location>
</feature>
<evidence type="ECO:0000259" key="6">
    <source>
        <dbReference type="Pfam" id="PF13870"/>
    </source>
</evidence>
<dbReference type="GO" id="GO:0036064">
    <property type="term" value="C:ciliary basal body"/>
    <property type="evidence" value="ECO:0007669"/>
    <property type="project" value="TreeGrafter"/>
</dbReference>
<accession>A0A6L2PNN2</accession>
<feature type="compositionally biased region" description="Acidic residues" evidence="5">
    <location>
        <begin position="154"/>
        <end position="169"/>
    </location>
</feature>
<dbReference type="PANTHER" id="PTHR15654">
    <property type="entry name" value="COILED-COIL DOMAIN-CONTAINING PROTEIN 113-RELATED"/>
    <property type="match status" value="1"/>
</dbReference>
<keyword evidence="3" id="KW-0966">Cell projection</keyword>
<evidence type="ECO:0000256" key="1">
    <source>
        <dbReference type="ARBA" id="ARBA00004138"/>
    </source>
</evidence>
<dbReference type="PANTHER" id="PTHR15654:SF1">
    <property type="entry name" value="COILED-COIL DOMAIN-CONTAINING PROTEIN 96"/>
    <property type="match status" value="1"/>
</dbReference>
<feature type="coiled-coil region" evidence="4">
    <location>
        <begin position="237"/>
        <end position="264"/>
    </location>
</feature>
<evidence type="ECO:0000256" key="3">
    <source>
        <dbReference type="ARBA" id="ARBA00023273"/>
    </source>
</evidence>
<dbReference type="GO" id="GO:0005930">
    <property type="term" value="C:axoneme"/>
    <property type="evidence" value="ECO:0007669"/>
    <property type="project" value="TreeGrafter"/>
</dbReference>
<comment type="subcellular location">
    <subcellularLocation>
        <location evidence="1">Cell projection</location>
        <location evidence="1">Cilium</location>
    </subcellularLocation>
</comment>
<dbReference type="AlphaFoldDB" id="A0A6L2PNN2"/>
<feature type="region of interest" description="Disordered" evidence="5">
    <location>
        <begin position="148"/>
        <end position="171"/>
    </location>
</feature>
<dbReference type="GO" id="GO:0060271">
    <property type="term" value="P:cilium assembly"/>
    <property type="evidence" value="ECO:0007669"/>
    <property type="project" value="TreeGrafter"/>
</dbReference>
<evidence type="ECO:0000256" key="5">
    <source>
        <dbReference type="SAM" id="MobiDB-lite"/>
    </source>
</evidence>
<gene>
    <name evidence="7" type="ORF">Cfor_06304</name>
</gene>
<dbReference type="InterPro" id="IPR051885">
    <property type="entry name" value="CC_CF"/>
</dbReference>
<evidence type="ECO:0000256" key="2">
    <source>
        <dbReference type="ARBA" id="ARBA00023054"/>
    </source>
</evidence>
<dbReference type="Proteomes" id="UP000502823">
    <property type="component" value="Unassembled WGS sequence"/>
</dbReference>
<keyword evidence="8" id="KW-1185">Reference proteome</keyword>